<feature type="chain" id="PRO_5045057380" evidence="2">
    <location>
        <begin position="26"/>
        <end position="150"/>
    </location>
</feature>
<evidence type="ECO:0000256" key="2">
    <source>
        <dbReference type="SAM" id="SignalP"/>
    </source>
</evidence>
<dbReference type="RefSeq" id="WP_320423297.1">
    <property type="nucleotide sequence ID" value="NZ_JAXCLA010000004.1"/>
</dbReference>
<gene>
    <name evidence="4" type="ORF">SNE35_12780</name>
</gene>
<dbReference type="InterPro" id="IPR051686">
    <property type="entry name" value="Lipoprotein_DolP"/>
</dbReference>
<protein>
    <submittedName>
        <fullName evidence="4">BON domain-containing protein</fullName>
    </submittedName>
</protein>
<comment type="caution">
    <text evidence="4">The sequence shown here is derived from an EMBL/GenBank/DDBJ whole genome shotgun (WGS) entry which is preliminary data.</text>
</comment>
<feature type="signal peptide" evidence="2">
    <location>
        <begin position="1"/>
        <end position="25"/>
    </location>
</feature>
<dbReference type="SMART" id="SM00749">
    <property type="entry name" value="BON"/>
    <property type="match status" value="1"/>
</dbReference>
<evidence type="ECO:0000256" key="1">
    <source>
        <dbReference type="SAM" id="MobiDB-lite"/>
    </source>
</evidence>
<accession>A0ABU5DGW5</accession>
<dbReference type="InterPro" id="IPR014004">
    <property type="entry name" value="Transpt-assoc_nodulatn_dom_bac"/>
</dbReference>
<dbReference type="PROSITE" id="PS50914">
    <property type="entry name" value="BON"/>
    <property type="match status" value="1"/>
</dbReference>
<dbReference type="InterPro" id="IPR007055">
    <property type="entry name" value="BON_dom"/>
</dbReference>
<evidence type="ECO:0000313" key="5">
    <source>
        <dbReference type="Proteomes" id="UP001285263"/>
    </source>
</evidence>
<dbReference type="Gene3D" id="3.30.1340.30">
    <property type="match status" value="1"/>
</dbReference>
<dbReference type="Pfam" id="PF04972">
    <property type="entry name" value="BON"/>
    <property type="match status" value="1"/>
</dbReference>
<evidence type="ECO:0000313" key="4">
    <source>
        <dbReference type="EMBL" id="MDY0745389.1"/>
    </source>
</evidence>
<name>A0ABU5DGW5_9BURK</name>
<dbReference type="EMBL" id="JAXCLA010000004">
    <property type="protein sequence ID" value="MDY0745389.1"/>
    <property type="molecule type" value="Genomic_DNA"/>
</dbReference>
<keyword evidence="5" id="KW-1185">Reference proteome</keyword>
<feature type="compositionally biased region" description="Basic and acidic residues" evidence="1">
    <location>
        <begin position="48"/>
        <end position="67"/>
    </location>
</feature>
<sequence length="150" mass="15642">MNTQTTSTYRMSLLVAACAAALTMAACSKQDDTRTAGQKLDDTIAKVDQKTDEAKAKTEAEAGKLGDKMSQTADKAEAKMADATITASIKSELARDPDLSALQINVDTRDGLVELNGTAPSDAAKDRATKLAAGIKGVLSVDNHLVVKTA</sequence>
<dbReference type="PANTHER" id="PTHR34606:SF15">
    <property type="entry name" value="BON DOMAIN-CONTAINING PROTEIN"/>
    <property type="match status" value="1"/>
</dbReference>
<keyword evidence="2" id="KW-0732">Signal</keyword>
<feature type="region of interest" description="Disordered" evidence="1">
    <location>
        <begin position="48"/>
        <end position="73"/>
    </location>
</feature>
<reference evidence="4 5" key="1">
    <citation type="submission" date="2023-11" db="EMBL/GenBank/DDBJ databases">
        <title>Paucibacter sp. nov., isolated from fresh soil in Korea.</title>
        <authorList>
            <person name="Le N.T.T."/>
        </authorList>
    </citation>
    <scope>NUCLEOTIDE SEQUENCE [LARGE SCALE GENOMIC DNA]</scope>
    <source>
        <strain evidence="4 5">R3-3</strain>
    </source>
</reference>
<dbReference type="Proteomes" id="UP001285263">
    <property type="component" value="Unassembled WGS sequence"/>
</dbReference>
<evidence type="ECO:0000259" key="3">
    <source>
        <dbReference type="PROSITE" id="PS50914"/>
    </source>
</evidence>
<feature type="domain" description="BON" evidence="3">
    <location>
        <begin position="81"/>
        <end position="149"/>
    </location>
</feature>
<dbReference type="PANTHER" id="PTHR34606">
    <property type="entry name" value="BON DOMAIN-CONTAINING PROTEIN"/>
    <property type="match status" value="1"/>
</dbReference>
<organism evidence="4 5">
    <name type="scientific">Roseateles agri</name>
    <dbReference type="NCBI Taxonomy" id="3098619"/>
    <lineage>
        <taxon>Bacteria</taxon>
        <taxon>Pseudomonadati</taxon>
        <taxon>Pseudomonadota</taxon>
        <taxon>Betaproteobacteria</taxon>
        <taxon>Burkholderiales</taxon>
        <taxon>Sphaerotilaceae</taxon>
        <taxon>Roseateles</taxon>
    </lineage>
</organism>
<proteinExistence type="predicted"/>